<accession>A0AAD5PAN2</accession>
<reference evidence="2" key="1">
    <citation type="journal article" date="2022" name="IScience">
        <title>Evolution of zygomycete secretomes and the origins of terrestrial fungal ecologies.</title>
        <authorList>
            <person name="Chang Y."/>
            <person name="Wang Y."/>
            <person name="Mondo S."/>
            <person name="Ahrendt S."/>
            <person name="Andreopoulos W."/>
            <person name="Barry K."/>
            <person name="Beard J."/>
            <person name="Benny G.L."/>
            <person name="Blankenship S."/>
            <person name="Bonito G."/>
            <person name="Cuomo C."/>
            <person name="Desiro A."/>
            <person name="Gervers K.A."/>
            <person name="Hundley H."/>
            <person name="Kuo A."/>
            <person name="LaButti K."/>
            <person name="Lang B.F."/>
            <person name="Lipzen A."/>
            <person name="O'Donnell K."/>
            <person name="Pangilinan J."/>
            <person name="Reynolds N."/>
            <person name="Sandor L."/>
            <person name="Smith M.E."/>
            <person name="Tsang A."/>
            <person name="Grigoriev I.V."/>
            <person name="Stajich J.E."/>
            <person name="Spatafora J.W."/>
        </authorList>
    </citation>
    <scope>NUCLEOTIDE SEQUENCE</scope>
    <source>
        <strain evidence="2">RSA 2281</strain>
    </source>
</reference>
<gene>
    <name evidence="2" type="ORF">BDA99DRAFT_587127</name>
</gene>
<dbReference type="AlphaFoldDB" id="A0AAD5PAN2"/>
<comment type="caution">
    <text evidence="2">The sequence shown here is derived from an EMBL/GenBank/DDBJ whole genome shotgun (WGS) entry which is preliminary data.</text>
</comment>
<keyword evidence="1" id="KW-0812">Transmembrane</keyword>
<evidence type="ECO:0000313" key="2">
    <source>
        <dbReference type="EMBL" id="KAI9253953.1"/>
    </source>
</evidence>
<organism evidence="2 3">
    <name type="scientific">Phascolomyces articulosus</name>
    <dbReference type="NCBI Taxonomy" id="60185"/>
    <lineage>
        <taxon>Eukaryota</taxon>
        <taxon>Fungi</taxon>
        <taxon>Fungi incertae sedis</taxon>
        <taxon>Mucoromycota</taxon>
        <taxon>Mucoromycotina</taxon>
        <taxon>Mucoromycetes</taxon>
        <taxon>Mucorales</taxon>
        <taxon>Lichtheimiaceae</taxon>
        <taxon>Phascolomyces</taxon>
    </lineage>
</organism>
<keyword evidence="3" id="KW-1185">Reference proteome</keyword>
<feature type="transmembrane region" description="Helical" evidence="1">
    <location>
        <begin position="202"/>
        <end position="224"/>
    </location>
</feature>
<dbReference type="EMBL" id="JAIXMP010000025">
    <property type="protein sequence ID" value="KAI9253953.1"/>
    <property type="molecule type" value="Genomic_DNA"/>
</dbReference>
<keyword evidence="1" id="KW-0472">Membrane</keyword>
<sequence>MGYLARQSASIFQNSATEGFEKAALRFFKFMLKRIVNPEERGQVSKTANFNFDVNTEQPVEQPAEQATQTAGTTTDQIEFDNENLNILSKHAAPLAKYCPMKHLSWMKIWVVKNNQNGQNLFQNIRYFNCMLNFCNNHRGNLSRYPNIYLFVMRSMLEEIEKFNTEQRAQGGSEALNKRSRSRFASKITKSVNYKDTQPDTAVNIVIMERFLLIYWYLFLLIVVKHLNLKTRKKNKFCWILLILTGVNTRFMLYVSLHTRESPECNTNSLPAVALVLHSHLLHESSVGFIIVANRSGERHKWTKKTIYYYNYFMLKQIKLFKTQHFNNDLGFTTRSYFRYSTIKYLHLQYNANINNNNFILTEAHSLYSTTHSLNASNITNGLINK</sequence>
<feature type="transmembrane region" description="Helical" evidence="1">
    <location>
        <begin position="236"/>
        <end position="257"/>
    </location>
</feature>
<keyword evidence="1" id="KW-1133">Transmembrane helix</keyword>
<reference evidence="2" key="2">
    <citation type="submission" date="2023-02" db="EMBL/GenBank/DDBJ databases">
        <authorList>
            <consortium name="DOE Joint Genome Institute"/>
            <person name="Mondo S.J."/>
            <person name="Chang Y."/>
            <person name="Wang Y."/>
            <person name="Ahrendt S."/>
            <person name="Andreopoulos W."/>
            <person name="Barry K."/>
            <person name="Beard J."/>
            <person name="Benny G.L."/>
            <person name="Blankenship S."/>
            <person name="Bonito G."/>
            <person name="Cuomo C."/>
            <person name="Desiro A."/>
            <person name="Gervers K.A."/>
            <person name="Hundley H."/>
            <person name="Kuo A."/>
            <person name="LaButti K."/>
            <person name="Lang B.F."/>
            <person name="Lipzen A."/>
            <person name="O'Donnell K."/>
            <person name="Pangilinan J."/>
            <person name="Reynolds N."/>
            <person name="Sandor L."/>
            <person name="Smith M.W."/>
            <person name="Tsang A."/>
            <person name="Grigoriev I.V."/>
            <person name="Stajich J.E."/>
            <person name="Spatafora J.W."/>
        </authorList>
    </citation>
    <scope>NUCLEOTIDE SEQUENCE</scope>
    <source>
        <strain evidence="2">RSA 2281</strain>
    </source>
</reference>
<proteinExistence type="predicted"/>
<name>A0AAD5PAN2_9FUNG</name>
<evidence type="ECO:0000256" key="1">
    <source>
        <dbReference type="SAM" id="Phobius"/>
    </source>
</evidence>
<protein>
    <submittedName>
        <fullName evidence="2">Uncharacterized protein</fullName>
    </submittedName>
</protein>
<dbReference type="Proteomes" id="UP001209540">
    <property type="component" value="Unassembled WGS sequence"/>
</dbReference>
<evidence type="ECO:0000313" key="3">
    <source>
        <dbReference type="Proteomes" id="UP001209540"/>
    </source>
</evidence>